<dbReference type="AlphaFoldDB" id="A0A9W6ZFT7"/>
<proteinExistence type="predicted"/>
<evidence type="ECO:0000256" key="1">
    <source>
        <dbReference type="SAM" id="MobiDB-lite"/>
    </source>
</evidence>
<keyword evidence="3" id="KW-1185">Reference proteome</keyword>
<feature type="region of interest" description="Disordered" evidence="1">
    <location>
        <begin position="410"/>
        <end position="435"/>
    </location>
</feature>
<reference evidence="2" key="1">
    <citation type="submission" date="2022-07" db="EMBL/GenBank/DDBJ databases">
        <title>Genome analysis of Parmales, a sister group of diatoms, reveals the evolutionary specialization of diatoms from phago-mixotrophs to photoautotrophs.</title>
        <authorList>
            <person name="Ban H."/>
            <person name="Sato S."/>
            <person name="Yoshikawa S."/>
            <person name="Kazumasa Y."/>
            <person name="Nakamura Y."/>
            <person name="Ichinomiya M."/>
            <person name="Saitoh K."/>
            <person name="Sato N."/>
            <person name="Blanc-Mathieu R."/>
            <person name="Endo H."/>
            <person name="Kuwata A."/>
            <person name="Ogata H."/>
        </authorList>
    </citation>
    <scope>NUCLEOTIDE SEQUENCE</scope>
</reference>
<gene>
    <name evidence="2" type="ORF">TrRE_jg3379</name>
</gene>
<dbReference type="Proteomes" id="UP001165082">
    <property type="component" value="Unassembled WGS sequence"/>
</dbReference>
<feature type="non-terminal residue" evidence="2">
    <location>
        <position position="1"/>
    </location>
</feature>
<organism evidence="2 3">
    <name type="scientific">Triparma retinervis</name>
    <dbReference type="NCBI Taxonomy" id="2557542"/>
    <lineage>
        <taxon>Eukaryota</taxon>
        <taxon>Sar</taxon>
        <taxon>Stramenopiles</taxon>
        <taxon>Ochrophyta</taxon>
        <taxon>Bolidophyceae</taxon>
        <taxon>Parmales</taxon>
        <taxon>Triparmaceae</taxon>
        <taxon>Triparma</taxon>
    </lineage>
</organism>
<evidence type="ECO:0000313" key="3">
    <source>
        <dbReference type="Proteomes" id="UP001165082"/>
    </source>
</evidence>
<name>A0A9W6ZFT7_9STRA</name>
<dbReference type="EMBL" id="BRXZ01001976">
    <property type="protein sequence ID" value="GMH51356.1"/>
    <property type="molecule type" value="Genomic_DNA"/>
</dbReference>
<sequence>LGAAAAGGGASRERGELSIQECLEEARRRWRFAGEVMEKYRRAKEGRAKRKAARDRGRAVKYNVKLGGSMKFMGGEGGEIMDKIRERIMVAAGFETILAMRATCKGFKEKIGVEVLEKYAREIEKSIAGIDSISALIRRHILSCPCLLTAPTIKVNLVGDRTIEPLSPEEEKHVQWDPKISAFKLMFRWGLRQHAVSFFQMKQDLEPKHEVIFGMCVLLFDPSLNELSLEIKNVLYMYVEEMVWEITGGEKGYMHKTERKTKVMLMDMVRRFLSTVSHDERLNVDKLVFPLLTAERRLVHFNVSTLLSDLEDYKGATWLNLYLSRGGGSGSVAYFYFLIKAVFEVCEQVDRHIRKDHDDFDDMVELIEREGFKRARTEREHKEVANLLGYLGGKEKEVKGFKRRWKKVKEKEERGKKEVERRRALMEGSSRKILK</sequence>
<protein>
    <submittedName>
        <fullName evidence="2">Uncharacterized protein</fullName>
    </submittedName>
</protein>
<feature type="compositionally biased region" description="Basic and acidic residues" evidence="1">
    <location>
        <begin position="410"/>
        <end position="425"/>
    </location>
</feature>
<evidence type="ECO:0000313" key="2">
    <source>
        <dbReference type="EMBL" id="GMH51356.1"/>
    </source>
</evidence>
<accession>A0A9W6ZFT7</accession>
<dbReference type="OrthoDB" id="10386144at2759"/>
<comment type="caution">
    <text evidence="2">The sequence shown here is derived from an EMBL/GenBank/DDBJ whole genome shotgun (WGS) entry which is preliminary data.</text>
</comment>